<dbReference type="AlphaFoldDB" id="A0A7S1QX19"/>
<feature type="region of interest" description="Disordered" evidence="1">
    <location>
        <begin position="662"/>
        <end position="686"/>
    </location>
</feature>
<gene>
    <name evidence="4" type="ORF">ACAT0790_LOCUS31431</name>
</gene>
<dbReference type="PANTHER" id="PTHR10217">
    <property type="entry name" value="VOLTAGE AND LIGAND GATED POTASSIUM CHANNEL"/>
    <property type="match status" value="1"/>
</dbReference>
<dbReference type="InterPro" id="IPR050818">
    <property type="entry name" value="KCNH_animal-type"/>
</dbReference>
<dbReference type="EMBL" id="HBGE01052080">
    <property type="protein sequence ID" value="CAD9150241.1"/>
    <property type="molecule type" value="Transcribed_RNA"/>
</dbReference>
<evidence type="ECO:0000313" key="4">
    <source>
        <dbReference type="EMBL" id="CAD9150241.1"/>
    </source>
</evidence>
<keyword evidence="2" id="KW-1133">Transmembrane helix</keyword>
<feature type="transmembrane region" description="Helical" evidence="2">
    <location>
        <begin position="324"/>
        <end position="352"/>
    </location>
</feature>
<dbReference type="GO" id="GO:0005249">
    <property type="term" value="F:voltage-gated potassium channel activity"/>
    <property type="evidence" value="ECO:0007669"/>
    <property type="project" value="TreeGrafter"/>
</dbReference>
<feature type="region of interest" description="Disordered" evidence="1">
    <location>
        <begin position="79"/>
        <end position="107"/>
    </location>
</feature>
<dbReference type="GO" id="GO:0042391">
    <property type="term" value="P:regulation of membrane potential"/>
    <property type="evidence" value="ECO:0007669"/>
    <property type="project" value="TreeGrafter"/>
</dbReference>
<proteinExistence type="predicted"/>
<dbReference type="PROSITE" id="PS50042">
    <property type="entry name" value="CNMP_BINDING_3"/>
    <property type="match status" value="1"/>
</dbReference>
<name>A0A7S1QX19_ALECA</name>
<sequence length="718" mass="82024">MVLLARSRPTGAVQLTEHSPVRRSLTPGAAPPGGFSAVLSQLAAVHTQELSDLTKEHNRERKHLRGEIELLRGCLQKMKEGSYNGDGKAPRSDGAPSHDGTEAGGKGVRQRVLSLEDIIPGEGFNINEVWKRKIDDNTWGEGIDQFWASYQKRKENSRLLHTQEEVAEKKYICETTICPNSNFRLTWDVCGLILITLDLLTLPFVLAFQPPETRFSDVMEWVNLLFWTGDMAQGFFLGYYERGQYIDDHRRILYHYLKTWFVIDALVVFPEWLMLMASSVLSGDGQHVNQLMKVLKGARAVRVLRLLKLQRIMNVLYDMIESEYTFIVLTLVRMLAFVLVLNHVMACLWFLIGRLAMERSLVNWIETGNVDGKDLWYMYTTSLHWSLTQFTPASMDISARNTVERIFSIVVLFFAMVTFSSIVASITGSMTSLRNMKADDMKQFWLLRRYLRQRSVTNDLANRIFKFLEHHLKIQTSQVQATNVRILSGLSEALRNEMNHQMLSPQIVGHPFFERLNASMNVVMHRICRYALNPQVYAEKEIVFNWGDEGKHMHFVKGGELEYKVMDGTKLVPPPQAKEWISEAVLWTPWRHQGDLVAISTVDLINLNPGNFVEVMRGHPRSWYYAKHYALSFVTFLNSMDRSQLTDVLRCEAFCEEAARDSESSQNTGDVEDLGSSRRTSTKSSMMAVPGVPSVIGAAERDLGIGDFFRRCRRSIGL</sequence>
<evidence type="ECO:0000256" key="2">
    <source>
        <dbReference type="SAM" id="Phobius"/>
    </source>
</evidence>
<dbReference type="SUPFAM" id="SSF51206">
    <property type="entry name" value="cAMP-binding domain-like"/>
    <property type="match status" value="1"/>
</dbReference>
<feature type="transmembrane region" description="Helical" evidence="2">
    <location>
        <begin position="406"/>
        <end position="426"/>
    </location>
</feature>
<dbReference type="Gene3D" id="1.10.287.70">
    <property type="match status" value="1"/>
</dbReference>
<dbReference type="Gene3D" id="2.60.120.10">
    <property type="entry name" value="Jelly Rolls"/>
    <property type="match status" value="1"/>
</dbReference>
<dbReference type="PANTHER" id="PTHR10217:SF435">
    <property type="entry name" value="POTASSIUM VOLTAGE-GATED CHANNEL PROTEIN EAG"/>
    <property type="match status" value="1"/>
</dbReference>
<dbReference type="InterPro" id="IPR018490">
    <property type="entry name" value="cNMP-bd_dom_sf"/>
</dbReference>
<feature type="transmembrane region" description="Helical" evidence="2">
    <location>
        <begin position="189"/>
        <end position="209"/>
    </location>
</feature>
<keyword evidence="2" id="KW-0812">Transmembrane</keyword>
<feature type="domain" description="Cyclic nucleotide-binding" evidence="3">
    <location>
        <begin position="531"/>
        <end position="616"/>
    </location>
</feature>
<reference evidence="4" key="1">
    <citation type="submission" date="2021-01" db="EMBL/GenBank/DDBJ databases">
        <authorList>
            <person name="Corre E."/>
            <person name="Pelletier E."/>
            <person name="Niang G."/>
            <person name="Scheremetjew M."/>
            <person name="Finn R."/>
            <person name="Kale V."/>
            <person name="Holt S."/>
            <person name="Cochrane G."/>
            <person name="Meng A."/>
            <person name="Brown T."/>
            <person name="Cohen L."/>
        </authorList>
    </citation>
    <scope>NUCLEOTIDE SEQUENCE</scope>
    <source>
        <strain evidence="4">OF101</strain>
    </source>
</reference>
<protein>
    <recommendedName>
        <fullName evidence="3">Cyclic nucleotide-binding domain-containing protein</fullName>
    </recommendedName>
</protein>
<feature type="region of interest" description="Disordered" evidence="1">
    <location>
        <begin position="1"/>
        <end position="30"/>
    </location>
</feature>
<dbReference type="SUPFAM" id="SSF81324">
    <property type="entry name" value="Voltage-gated potassium channels"/>
    <property type="match status" value="1"/>
</dbReference>
<dbReference type="InterPro" id="IPR014710">
    <property type="entry name" value="RmlC-like_jellyroll"/>
</dbReference>
<evidence type="ECO:0000259" key="3">
    <source>
        <dbReference type="PROSITE" id="PS50042"/>
    </source>
</evidence>
<dbReference type="GO" id="GO:0005886">
    <property type="term" value="C:plasma membrane"/>
    <property type="evidence" value="ECO:0007669"/>
    <property type="project" value="TreeGrafter"/>
</dbReference>
<dbReference type="InterPro" id="IPR000595">
    <property type="entry name" value="cNMP-bd_dom"/>
</dbReference>
<keyword evidence="2" id="KW-0472">Membrane</keyword>
<evidence type="ECO:0000256" key="1">
    <source>
        <dbReference type="SAM" id="MobiDB-lite"/>
    </source>
</evidence>
<feature type="compositionally biased region" description="Low complexity" evidence="1">
    <location>
        <begin position="677"/>
        <end position="686"/>
    </location>
</feature>
<feature type="transmembrane region" description="Helical" evidence="2">
    <location>
        <begin position="221"/>
        <end position="240"/>
    </location>
</feature>
<accession>A0A7S1QX19</accession>
<organism evidence="4">
    <name type="scientific">Alexandrium catenella</name>
    <name type="common">Red tide dinoflagellate</name>
    <name type="synonym">Gonyaulax catenella</name>
    <dbReference type="NCBI Taxonomy" id="2925"/>
    <lineage>
        <taxon>Eukaryota</taxon>
        <taxon>Sar</taxon>
        <taxon>Alveolata</taxon>
        <taxon>Dinophyceae</taxon>
        <taxon>Gonyaulacales</taxon>
        <taxon>Pyrocystaceae</taxon>
        <taxon>Alexandrium</taxon>
    </lineage>
</organism>
<feature type="transmembrane region" description="Helical" evidence="2">
    <location>
        <begin position="261"/>
        <end position="281"/>
    </location>
</feature>